<feature type="domain" description="HAMP" evidence="17">
    <location>
        <begin position="176"/>
        <end position="228"/>
    </location>
</feature>
<evidence type="ECO:0000313" key="19">
    <source>
        <dbReference type="Proteomes" id="UP001165293"/>
    </source>
</evidence>
<evidence type="ECO:0000256" key="7">
    <source>
        <dbReference type="ARBA" id="ARBA00022679"/>
    </source>
</evidence>
<feature type="domain" description="Histidine kinase" evidence="16">
    <location>
        <begin position="236"/>
        <end position="436"/>
    </location>
</feature>
<comment type="catalytic activity">
    <reaction evidence="1">
        <text>ATP + protein L-histidine = ADP + protein N-phospho-L-histidine.</text>
        <dbReference type="EC" id="2.7.13.3"/>
    </reaction>
</comment>
<dbReference type="PRINTS" id="PR00344">
    <property type="entry name" value="BCTRLSENSOR"/>
</dbReference>
<evidence type="ECO:0000256" key="11">
    <source>
        <dbReference type="ARBA" id="ARBA00022840"/>
    </source>
</evidence>
<dbReference type="Gene3D" id="1.10.287.130">
    <property type="match status" value="1"/>
</dbReference>
<dbReference type="Pfam" id="PF00672">
    <property type="entry name" value="HAMP"/>
    <property type="match status" value="1"/>
</dbReference>
<dbReference type="RefSeq" id="WP_230525221.1">
    <property type="nucleotide sequence ID" value="NZ_JAJGAK010000001.1"/>
</dbReference>
<dbReference type="PANTHER" id="PTHR44936">
    <property type="entry name" value="SENSOR PROTEIN CREC"/>
    <property type="match status" value="1"/>
</dbReference>
<keyword evidence="13" id="KW-0902">Two-component regulatory system</keyword>
<reference evidence="18" key="1">
    <citation type="submission" date="2021-10" db="EMBL/GenBank/DDBJ databases">
        <authorList>
            <person name="Lyu M."/>
            <person name="Wang X."/>
            <person name="Meng X."/>
            <person name="Xu K."/>
        </authorList>
    </citation>
    <scope>NUCLEOTIDE SEQUENCE</scope>
    <source>
        <strain evidence="18">A6</strain>
    </source>
</reference>
<evidence type="ECO:0000259" key="17">
    <source>
        <dbReference type="PROSITE" id="PS50885"/>
    </source>
</evidence>
<dbReference type="SMART" id="SM00387">
    <property type="entry name" value="HATPase_c"/>
    <property type="match status" value="1"/>
</dbReference>
<accession>A0ABS8JD79</accession>
<dbReference type="EC" id="2.7.13.3" evidence="3"/>
<organism evidence="18 19">
    <name type="scientific">Noviluteimonas lactosilytica</name>
    <dbReference type="NCBI Taxonomy" id="2888523"/>
    <lineage>
        <taxon>Bacteria</taxon>
        <taxon>Pseudomonadati</taxon>
        <taxon>Pseudomonadota</taxon>
        <taxon>Gammaproteobacteria</taxon>
        <taxon>Lysobacterales</taxon>
        <taxon>Lysobacteraceae</taxon>
        <taxon>Noviluteimonas</taxon>
    </lineage>
</organism>
<keyword evidence="19" id="KW-1185">Reference proteome</keyword>
<evidence type="ECO:0000256" key="5">
    <source>
        <dbReference type="ARBA" id="ARBA00022519"/>
    </source>
</evidence>
<gene>
    <name evidence="18" type="ORF">LK996_00505</name>
</gene>
<dbReference type="Gene3D" id="3.30.565.10">
    <property type="entry name" value="Histidine kinase-like ATPase, C-terminal domain"/>
    <property type="match status" value="1"/>
</dbReference>
<evidence type="ECO:0000256" key="4">
    <source>
        <dbReference type="ARBA" id="ARBA00022475"/>
    </source>
</evidence>
<comment type="subcellular location">
    <subcellularLocation>
        <location evidence="2">Cell inner membrane</location>
        <topology evidence="2">Multi-pass membrane protein</topology>
    </subcellularLocation>
</comment>
<evidence type="ECO:0000256" key="10">
    <source>
        <dbReference type="ARBA" id="ARBA00022777"/>
    </source>
</evidence>
<dbReference type="PROSITE" id="PS50109">
    <property type="entry name" value="HIS_KIN"/>
    <property type="match status" value="1"/>
</dbReference>
<comment type="caution">
    <text evidence="18">The sequence shown here is derived from an EMBL/GenBank/DDBJ whole genome shotgun (WGS) entry which is preliminary data.</text>
</comment>
<dbReference type="SUPFAM" id="SSF55874">
    <property type="entry name" value="ATPase domain of HSP90 chaperone/DNA topoisomerase II/histidine kinase"/>
    <property type="match status" value="1"/>
</dbReference>
<dbReference type="Pfam" id="PF00512">
    <property type="entry name" value="HisKA"/>
    <property type="match status" value="1"/>
</dbReference>
<evidence type="ECO:0000256" key="6">
    <source>
        <dbReference type="ARBA" id="ARBA00022553"/>
    </source>
</evidence>
<keyword evidence="12 15" id="KW-1133">Transmembrane helix</keyword>
<protein>
    <recommendedName>
        <fullName evidence="3">histidine kinase</fullName>
        <ecNumber evidence="3">2.7.13.3</ecNumber>
    </recommendedName>
</protein>
<evidence type="ECO:0000256" key="3">
    <source>
        <dbReference type="ARBA" id="ARBA00012438"/>
    </source>
</evidence>
<keyword evidence="5" id="KW-0997">Cell inner membrane</keyword>
<evidence type="ECO:0000259" key="16">
    <source>
        <dbReference type="PROSITE" id="PS50109"/>
    </source>
</evidence>
<dbReference type="Proteomes" id="UP001165293">
    <property type="component" value="Unassembled WGS sequence"/>
</dbReference>
<dbReference type="CDD" id="cd06225">
    <property type="entry name" value="HAMP"/>
    <property type="match status" value="1"/>
</dbReference>
<feature type="transmembrane region" description="Helical" evidence="15">
    <location>
        <begin position="20"/>
        <end position="39"/>
    </location>
</feature>
<dbReference type="SUPFAM" id="SSF158472">
    <property type="entry name" value="HAMP domain-like"/>
    <property type="match status" value="1"/>
</dbReference>
<keyword evidence="14 15" id="KW-0472">Membrane</keyword>
<dbReference type="SMART" id="SM00388">
    <property type="entry name" value="HisKA"/>
    <property type="match status" value="1"/>
</dbReference>
<dbReference type="InterPro" id="IPR005467">
    <property type="entry name" value="His_kinase_dom"/>
</dbReference>
<keyword evidence="10" id="KW-0418">Kinase</keyword>
<sequence length="436" mass="47829">MIARATHWWQPKTLAARLSLILCAGLLLAHALSFGFLFYERYVYARSMLMTNVEHDVIVAVNTLDRLRPEDRAAILPILHRRTVTYTLGPGEQGVALTDPMAREMVMRIERGLEAKYPFEAHKVGPQQMQVHVRLSDGTPLTIDLTPSVAPIADWLPWVLAVQVVLLLVCAWLAVRIATRPLKQLADAADRLSPTGEGARLPPGGSTEVDKAASAFNAMQDRIAQYVKERVQILAAISHDLQTPITRMRLRAEALDDATTREKMTEDLVQMQHLVREGIAYARSAHGAAEPRQRVDLDAFLDSFTCDYRDSGKSLTLAGNTGLHIETRVHALRRLLANLVDNALKYAGPAVLHADVEADAVLLRVADRGPGIPEAELANVLHPFYRLESSRNRDTGGTGLGLAIAQELAASLGATLVLRNREGGGLEATVRLPTND</sequence>
<evidence type="ECO:0000256" key="8">
    <source>
        <dbReference type="ARBA" id="ARBA00022692"/>
    </source>
</evidence>
<evidence type="ECO:0000256" key="2">
    <source>
        <dbReference type="ARBA" id="ARBA00004429"/>
    </source>
</evidence>
<dbReference type="InterPro" id="IPR004358">
    <property type="entry name" value="Sig_transdc_His_kin-like_C"/>
</dbReference>
<dbReference type="SMART" id="SM00304">
    <property type="entry name" value="HAMP"/>
    <property type="match status" value="1"/>
</dbReference>
<evidence type="ECO:0000313" key="18">
    <source>
        <dbReference type="EMBL" id="MCC8361566.1"/>
    </source>
</evidence>
<evidence type="ECO:0000256" key="14">
    <source>
        <dbReference type="ARBA" id="ARBA00023136"/>
    </source>
</evidence>
<keyword evidence="11" id="KW-0067">ATP-binding</keyword>
<dbReference type="InterPro" id="IPR003594">
    <property type="entry name" value="HATPase_dom"/>
</dbReference>
<dbReference type="InterPro" id="IPR036890">
    <property type="entry name" value="HATPase_C_sf"/>
</dbReference>
<dbReference type="InterPro" id="IPR003661">
    <property type="entry name" value="HisK_dim/P_dom"/>
</dbReference>
<dbReference type="EMBL" id="JAJGAK010000001">
    <property type="protein sequence ID" value="MCC8361566.1"/>
    <property type="molecule type" value="Genomic_DNA"/>
</dbReference>
<name>A0ABS8JD79_9GAMM</name>
<dbReference type="PANTHER" id="PTHR44936:SF5">
    <property type="entry name" value="SENSOR HISTIDINE KINASE ENVZ"/>
    <property type="match status" value="1"/>
</dbReference>
<dbReference type="PROSITE" id="PS50885">
    <property type="entry name" value="HAMP"/>
    <property type="match status" value="1"/>
</dbReference>
<dbReference type="InterPro" id="IPR036097">
    <property type="entry name" value="HisK_dim/P_sf"/>
</dbReference>
<keyword evidence="4" id="KW-1003">Cell membrane</keyword>
<dbReference type="InterPro" id="IPR050980">
    <property type="entry name" value="2C_sensor_his_kinase"/>
</dbReference>
<keyword evidence="7" id="KW-0808">Transferase</keyword>
<dbReference type="SUPFAM" id="SSF47384">
    <property type="entry name" value="Homodimeric domain of signal transducing histidine kinase"/>
    <property type="match status" value="1"/>
</dbReference>
<evidence type="ECO:0000256" key="13">
    <source>
        <dbReference type="ARBA" id="ARBA00023012"/>
    </source>
</evidence>
<keyword evidence="6" id="KW-0597">Phosphoprotein</keyword>
<dbReference type="InterPro" id="IPR003660">
    <property type="entry name" value="HAMP_dom"/>
</dbReference>
<dbReference type="CDD" id="cd00082">
    <property type="entry name" value="HisKA"/>
    <property type="match status" value="1"/>
</dbReference>
<evidence type="ECO:0000256" key="12">
    <source>
        <dbReference type="ARBA" id="ARBA00022989"/>
    </source>
</evidence>
<dbReference type="Pfam" id="PF02518">
    <property type="entry name" value="HATPase_c"/>
    <property type="match status" value="1"/>
</dbReference>
<keyword evidence="9" id="KW-0547">Nucleotide-binding</keyword>
<feature type="transmembrane region" description="Helical" evidence="15">
    <location>
        <begin position="155"/>
        <end position="175"/>
    </location>
</feature>
<proteinExistence type="predicted"/>
<evidence type="ECO:0000256" key="15">
    <source>
        <dbReference type="SAM" id="Phobius"/>
    </source>
</evidence>
<evidence type="ECO:0000256" key="9">
    <source>
        <dbReference type="ARBA" id="ARBA00022741"/>
    </source>
</evidence>
<evidence type="ECO:0000256" key="1">
    <source>
        <dbReference type="ARBA" id="ARBA00000085"/>
    </source>
</evidence>
<keyword evidence="8 15" id="KW-0812">Transmembrane</keyword>